<evidence type="ECO:0000313" key="5">
    <source>
        <dbReference type="Proteomes" id="UP000515163"/>
    </source>
</evidence>
<feature type="compositionally biased region" description="Polar residues" evidence="3">
    <location>
        <begin position="51"/>
        <end position="62"/>
    </location>
</feature>
<keyword evidence="2" id="KW-0106">Calcium</keyword>
<accession>A0A6P8HFB7</accession>
<dbReference type="AlphaFoldDB" id="A0A6P8HFB7"/>
<reference evidence="6" key="1">
    <citation type="submission" date="2025-08" db="UniProtKB">
        <authorList>
            <consortium name="RefSeq"/>
        </authorList>
    </citation>
    <scope>IDENTIFICATION</scope>
    <source>
        <tissue evidence="6">Tentacle</tissue>
    </source>
</reference>
<dbReference type="SMART" id="SM00054">
    <property type="entry name" value="EFh"/>
    <property type="match status" value="4"/>
</dbReference>
<dbReference type="PROSITE" id="PS00018">
    <property type="entry name" value="EF_HAND_1"/>
    <property type="match status" value="4"/>
</dbReference>
<dbReference type="Gene3D" id="1.10.238.10">
    <property type="entry name" value="EF-hand"/>
    <property type="match status" value="2"/>
</dbReference>
<feature type="region of interest" description="Disordered" evidence="3">
    <location>
        <begin position="1"/>
        <end position="121"/>
    </location>
</feature>
<gene>
    <name evidence="6" type="primary">LOC116292006</name>
</gene>
<dbReference type="PANTHER" id="PTHR23048">
    <property type="entry name" value="MYOSIN LIGHT CHAIN 1, 3"/>
    <property type="match status" value="1"/>
</dbReference>
<feature type="domain" description="EF-hand" evidence="4">
    <location>
        <begin position="198"/>
        <end position="233"/>
    </location>
</feature>
<dbReference type="PANTHER" id="PTHR23048:SF59">
    <property type="entry name" value="EF-HAND SUPERFAMILY PROTEIN"/>
    <property type="match status" value="1"/>
</dbReference>
<feature type="domain" description="EF-hand" evidence="4">
    <location>
        <begin position="234"/>
        <end position="265"/>
    </location>
</feature>
<keyword evidence="5" id="KW-1185">Reference proteome</keyword>
<evidence type="ECO:0000313" key="6">
    <source>
        <dbReference type="RefSeq" id="XP_031555099.1"/>
    </source>
</evidence>
<proteinExistence type="predicted"/>
<dbReference type="InterPro" id="IPR011992">
    <property type="entry name" value="EF-hand-dom_pair"/>
</dbReference>
<evidence type="ECO:0000259" key="4">
    <source>
        <dbReference type="PROSITE" id="PS50222"/>
    </source>
</evidence>
<dbReference type="InterPro" id="IPR018247">
    <property type="entry name" value="EF_Hand_1_Ca_BS"/>
</dbReference>
<dbReference type="OrthoDB" id="343296at2759"/>
<name>A0A6P8HFB7_ACTTE</name>
<feature type="domain" description="EF-hand" evidence="4">
    <location>
        <begin position="161"/>
        <end position="196"/>
    </location>
</feature>
<protein>
    <submittedName>
        <fullName evidence="6">Calmodulin-like</fullName>
    </submittedName>
</protein>
<sequence>MLRRHVSSIAEEPEEEEQEKTKSKDKIASLTPVEEATTPTDDKPIPHRSSTKSSELTILTENTLDESGSEQLSADEEEDVFDELNESANRPAKRNGLQFEKRRDTASPASPSPESGKNDVDLTEDQVREIKEAFLVFDDNGDGCISATELKKLVTSLGYNITEAELMDMMNQIDSDGNGAIDFPEFLTLMSRNLQDTDPEDIMMESFKVFDRDNNGSIGADELQRVMRLLGQDFRDHEIESMIKGADFDNDGKVGYEDFQRMMNT</sequence>
<dbReference type="KEGG" id="aten:116292006"/>
<dbReference type="SUPFAM" id="SSF47473">
    <property type="entry name" value="EF-hand"/>
    <property type="match status" value="1"/>
</dbReference>
<dbReference type="InterPro" id="IPR050230">
    <property type="entry name" value="CALM/Myosin/TropC-like"/>
</dbReference>
<dbReference type="RefSeq" id="XP_031555099.1">
    <property type="nucleotide sequence ID" value="XM_031699239.1"/>
</dbReference>
<feature type="domain" description="EF-hand" evidence="4">
    <location>
        <begin position="125"/>
        <end position="160"/>
    </location>
</feature>
<evidence type="ECO:0000256" key="2">
    <source>
        <dbReference type="ARBA" id="ARBA00022837"/>
    </source>
</evidence>
<dbReference type="FunFam" id="1.10.238.10:FF:000001">
    <property type="entry name" value="Calmodulin 1"/>
    <property type="match status" value="1"/>
</dbReference>
<dbReference type="Pfam" id="PF13499">
    <property type="entry name" value="EF-hand_7"/>
    <property type="match status" value="2"/>
</dbReference>
<dbReference type="InParanoid" id="A0A6P8HFB7"/>
<keyword evidence="1" id="KW-0677">Repeat</keyword>
<dbReference type="GeneID" id="116292006"/>
<evidence type="ECO:0000256" key="3">
    <source>
        <dbReference type="SAM" id="MobiDB-lite"/>
    </source>
</evidence>
<dbReference type="InterPro" id="IPR002048">
    <property type="entry name" value="EF_hand_dom"/>
</dbReference>
<evidence type="ECO:0000256" key="1">
    <source>
        <dbReference type="ARBA" id="ARBA00022737"/>
    </source>
</evidence>
<dbReference type="PROSITE" id="PS50222">
    <property type="entry name" value="EF_HAND_2"/>
    <property type="match status" value="4"/>
</dbReference>
<dbReference type="Proteomes" id="UP000515163">
    <property type="component" value="Unplaced"/>
</dbReference>
<organism evidence="5 6">
    <name type="scientific">Actinia tenebrosa</name>
    <name type="common">Australian red waratah sea anemone</name>
    <dbReference type="NCBI Taxonomy" id="6105"/>
    <lineage>
        <taxon>Eukaryota</taxon>
        <taxon>Metazoa</taxon>
        <taxon>Cnidaria</taxon>
        <taxon>Anthozoa</taxon>
        <taxon>Hexacorallia</taxon>
        <taxon>Actiniaria</taxon>
        <taxon>Actiniidae</taxon>
        <taxon>Actinia</taxon>
    </lineage>
</organism>
<dbReference type="GO" id="GO:0005509">
    <property type="term" value="F:calcium ion binding"/>
    <property type="evidence" value="ECO:0007669"/>
    <property type="project" value="InterPro"/>
</dbReference>
<dbReference type="GO" id="GO:0016460">
    <property type="term" value="C:myosin II complex"/>
    <property type="evidence" value="ECO:0007669"/>
    <property type="project" value="TreeGrafter"/>
</dbReference>
<feature type="compositionally biased region" description="Acidic residues" evidence="3">
    <location>
        <begin position="63"/>
        <end position="85"/>
    </location>
</feature>
<dbReference type="CDD" id="cd00051">
    <property type="entry name" value="EFh"/>
    <property type="match status" value="2"/>
</dbReference>